<evidence type="ECO:0000313" key="4">
    <source>
        <dbReference type="Proteomes" id="UP000190857"/>
    </source>
</evidence>
<dbReference type="SUPFAM" id="SSF53850">
    <property type="entry name" value="Periplasmic binding protein-like II"/>
    <property type="match status" value="1"/>
</dbReference>
<keyword evidence="1" id="KW-0732">Signal</keyword>
<dbReference type="InterPro" id="IPR030678">
    <property type="entry name" value="Peptide/Ni-bd"/>
</dbReference>
<reference evidence="3 4" key="1">
    <citation type="submission" date="2017-02" db="EMBL/GenBank/DDBJ databases">
        <authorList>
            <person name="Peterson S.W."/>
        </authorList>
    </citation>
    <scope>NUCLEOTIDE SEQUENCE [LARGE SCALE GENOMIC DNA]</scope>
    <source>
        <strain evidence="3 4">VKM Ac-2059</strain>
    </source>
</reference>
<feature type="chain" id="PRO_5039296941" evidence="1">
    <location>
        <begin position="20"/>
        <end position="565"/>
    </location>
</feature>
<evidence type="ECO:0000259" key="2">
    <source>
        <dbReference type="Pfam" id="PF00496"/>
    </source>
</evidence>
<protein>
    <submittedName>
        <fullName evidence="3">Peptide/nickel transport system substrate-binding protein</fullName>
    </submittedName>
</protein>
<dbReference type="RefSeq" id="WP_079727299.1">
    <property type="nucleotide sequence ID" value="NZ_FUZP01000001.1"/>
</dbReference>
<evidence type="ECO:0000313" key="3">
    <source>
        <dbReference type="EMBL" id="SKC46394.1"/>
    </source>
</evidence>
<dbReference type="CDD" id="cd08506">
    <property type="entry name" value="PBP2_clavulanate_OppA2"/>
    <property type="match status" value="1"/>
</dbReference>
<feature type="signal peptide" evidence="1">
    <location>
        <begin position="1"/>
        <end position="19"/>
    </location>
</feature>
<dbReference type="Pfam" id="PF00496">
    <property type="entry name" value="SBP_bac_5"/>
    <property type="match status" value="1"/>
</dbReference>
<dbReference type="PANTHER" id="PTHR30290:SF83">
    <property type="entry name" value="ABC TRANSPORTER SUBSTRATE-BINDING PROTEIN"/>
    <property type="match status" value="1"/>
</dbReference>
<gene>
    <name evidence="3" type="ORF">SAMN06309945_1221</name>
</gene>
<dbReference type="EMBL" id="FUZP01000001">
    <property type="protein sequence ID" value="SKC46394.1"/>
    <property type="molecule type" value="Genomic_DNA"/>
</dbReference>
<accession>A0A1T5J4U1</accession>
<keyword evidence="4" id="KW-1185">Reference proteome</keyword>
<dbReference type="Proteomes" id="UP000190857">
    <property type="component" value="Unassembled WGS sequence"/>
</dbReference>
<proteinExistence type="predicted"/>
<dbReference type="OrthoDB" id="5240629at2"/>
<dbReference type="Gene3D" id="3.40.190.10">
    <property type="entry name" value="Periplasmic binding protein-like II"/>
    <property type="match status" value="1"/>
</dbReference>
<dbReference type="InterPro" id="IPR000914">
    <property type="entry name" value="SBP_5_dom"/>
</dbReference>
<dbReference type="Gene3D" id="3.10.105.10">
    <property type="entry name" value="Dipeptide-binding Protein, Domain 3"/>
    <property type="match status" value="1"/>
</dbReference>
<dbReference type="PIRSF" id="PIRSF002741">
    <property type="entry name" value="MppA"/>
    <property type="match status" value="1"/>
</dbReference>
<dbReference type="GO" id="GO:0015833">
    <property type="term" value="P:peptide transport"/>
    <property type="evidence" value="ECO:0007669"/>
    <property type="project" value="TreeGrafter"/>
</dbReference>
<dbReference type="STRING" id="123320.SAMN06309945_1221"/>
<organism evidence="3 4">
    <name type="scientific">Okibacterium fritillariae</name>
    <dbReference type="NCBI Taxonomy" id="123320"/>
    <lineage>
        <taxon>Bacteria</taxon>
        <taxon>Bacillati</taxon>
        <taxon>Actinomycetota</taxon>
        <taxon>Actinomycetes</taxon>
        <taxon>Micrococcales</taxon>
        <taxon>Microbacteriaceae</taxon>
        <taxon>Okibacterium</taxon>
    </lineage>
</organism>
<name>A0A1T5J4U1_9MICO</name>
<dbReference type="GO" id="GO:0043190">
    <property type="term" value="C:ATP-binding cassette (ABC) transporter complex"/>
    <property type="evidence" value="ECO:0007669"/>
    <property type="project" value="InterPro"/>
</dbReference>
<sequence>MKKRYAAAGLALAATLALTACTGGGGASTGGGSGVSGTPKEGGTVYVLQNADFSHLDPTMGFDGGVNNFYRLIYRQLTTTGVGEGAKGTEIVPDLATDLGTPNADATEWTFTLKDGVKFEDGSPITSADVKFGVERSFDPALSIGSPYAKLLLADTDGYEGPYVTGDLDSIVTPDDKTITFKLNRPFADFPSAAAQNVFTPFPADADVTTTSLDQQPISSGPYKVASYQRGSKLVLERNENWDKKTDDVRAAYPDGFDFTFGLDASTIDERMIAGQGNDKDAIAGTVQASSIARIQTPALKDRTISGVQGCTTYMGLNTTKPNLDNPLVRQAINYAIDKQSVKDATGGSQLADVATTMLPPTVAGQTDFDLYASKDSKGDPEKAKELLAEAGLPDGFTMTMDIRSQPKMQAQAEAVQQALSKAGITVELNLIDSATYYEVIGTTSQQHDAAITGWCPDWASGSTFLPPLFDGRQIYEKGNSNIAQLDDADVNAKIDEIYAMTDADEANKAWGALDEQIAKLAPTVPLLFEKAVMVVGEGVAGAYSDAAFSGGIDFVSVGLSDPKK</sequence>
<dbReference type="InterPro" id="IPR039424">
    <property type="entry name" value="SBP_5"/>
</dbReference>
<dbReference type="GO" id="GO:1904680">
    <property type="term" value="F:peptide transmembrane transporter activity"/>
    <property type="evidence" value="ECO:0007669"/>
    <property type="project" value="TreeGrafter"/>
</dbReference>
<feature type="domain" description="Solute-binding protein family 5" evidence="2">
    <location>
        <begin position="90"/>
        <end position="474"/>
    </location>
</feature>
<dbReference type="PANTHER" id="PTHR30290">
    <property type="entry name" value="PERIPLASMIC BINDING COMPONENT OF ABC TRANSPORTER"/>
    <property type="match status" value="1"/>
</dbReference>
<evidence type="ECO:0000256" key="1">
    <source>
        <dbReference type="SAM" id="SignalP"/>
    </source>
</evidence>
<dbReference type="GO" id="GO:0042597">
    <property type="term" value="C:periplasmic space"/>
    <property type="evidence" value="ECO:0007669"/>
    <property type="project" value="UniProtKB-ARBA"/>
</dbReference>
<dbReference type="AlphaFoldDB" id="A0A1T5J4U1"/>
<dbReference type="PROSITE" id="PS51257">
    <property type="entry name" value="PROKAR_LIPOPROTEIN"/>
    <property type="match status" value="1"/>
</dbReference>